<accession>A0A9J6FZP8</accession>
<dbReference type="InterPro" id="IPR000873">
    <property type="entry name" value="AMP-dep_synth/lig_dom"/>
</dbReference>
<dbReference type="Proteomes" id="UP000821853">
    <property type="component" value="Chromosome 2"/>
</dbReference>
<dbReference type="GO" id="GO:0005777">
    <property type="term" value="C:peroxisome"/>
    <property type="evidence" value="ECO:0007669"/>
    <property type="project" value="UniProtKB-SubCell"/>
</dbReference>
<dbReference type="EMBL" id="JABSTR010000004">
    <property type="protein sequence ID" value="KAH9368207.1"/>
    <property type="molecule type" value="Genomic_DNA"/>
</dbReference>
<feature type="domain" description="AMP-dependent synthetase/ligase" evidence="3">
    <location>
        <begin position="56"/>
        <end position="278"/>
    </location>
</feature>
<dbReference type="PANTHER" id="PTHR24096:SF426">
    <property type="match status" value="1"/>
</dbReference>
<evidence type="ECO:0000313" key="5">
    <source>
        <dbReference type="EMBL" id="KAH9368207.1"/>
    </source>
</evidence>
<gene>
    <name evidence="5" type="ORF">HPB48_009556</name>
</gene>
<dbReference type="SUPFAM" id="SSF56801">
    <property type="entry name" value="Acetyl-CoA synthetase-like"/>
    <property type="match status" value="1"/>
</dbReference>
<dbReference type="VEuPathDB" id="VectorBase:HLOH_060988"/>
<dbReference type="Pfam" id="PF00501">
    <property type="entry name" value="AMP-binding"/>
    <property type="match status" value="1"/>
</dbReference>
<evidence type="ECO:0000256" key="2">
    <source>
        <dbReference type="ARBA" id="ARBA00023140"/>
    </source>
</evidence>
<dbReference type="CDD" id="cd04433">
    <property type="entry name" value="AFD_class_I"/>
    <property type="match status" value="1"/>
</dbReference>
<dbReference type="InterPro" id="IPR042099">
    <property type="entry name" value="ANL_N_sf"/>
</dbReference>
<keyword evidence="6" id="KW-1185">Reference proteome</keyword>
<proteinExistence type="predicted"/>
<name>A0A9J6FZP8_HAELO</name>
<protein>
    <submittedName>
        <fullName evidence="5">Uncharacterized protein</fullName>
    </submittedName>
</protein>
<evidence type="ECO:0000313" key="6">
    <source>
        <dbReference type="Proteomes" id="UP000821853"/>
    </source>
</evidence>
<dbReference type="InterPro" id="IPR020845">
    <property type="entry name" value="AMP-binding_CS"/>
</dbReference>
<dbReference type="PANTHER" id="PTHR24096">
    <property type="entry name" value="LONG-CHAIN-FATTY-ACID--COA LIGASE"/>
    <property type="match status" value="1"/>
</dbReference>
<dbReference type="Gene3D" id="3.30.300.30">
    <property type="match status" value="1"/>
</dbReference>
<dbReference type="InterPro" id="IPR045851">
    <property type="entry name" value="AMP-bd_C_sf"/>
</dbReference>
<evidence type="ECO:0000256" key="1">
    <source>
        <dbReference type="ARBA" id="ARBA00004275"/>
    </source>
</evidence>
<evidence type="ECO:0000259" key="3">
    <source>
        <dbReference type="Pfam" id="PF00501"/>
    </source>
</evidence>
<dbReference type="OMA" id="YCCRGSK"/>
<comment type="subcellular location">
    <subcellularLocation>
        <location evidence="1">Peroxisome</location>
    </subcellularLocation>
</comment>
<dbReference type="PROSITE" id="PS00455">
    <property type="entry name" value="AMP_BINDING"/>
    <property type="match status" value="1"/>
</dbReference>
<keyword evidence="2" id="KW-0576">Peroxisome</keyword>
<feature type="domain" description="AMP-binding enzyme C-terminal" evidence="4">
    <location>
        <begin position="327"/>
        <end position="404"/>
    </location>
</feature>
<comment type="caution">
    <text evidence="5">The sequence shown here is derived from an EMBL/GenBank/DDBJ whole genome shotgun (WGS) entry which is preliminary data.</text>
</comment>
<dbReference type="Pfam" id="PF13193">
    <property type="entry name" value="AMP-binding_C"/>
    <property type="match status" value="1"/>
</dbReference>
<dbReference type="Gene3D" id="3.40.50.12780">
    <property type="entry name" value="N-terminal domain of ligase-like"/>
    <property type="match status" value="1"/>
</dbReference>
<reference evidence="5 6" key="1">
    <citation type="journal article" date="2020" name="Cell">
        <title>Large-Scale Comparative Analyses of Tick Genomes Elucidate Their Genetic Diversity and Vector Capacities.</title>
        <authorList>
            <consortium name="Tick Genome and Microbiome Consortium (TIGMIC)"/>
            <person name="Jia N."/>
            <person name="Wang J."/>
            <person name="Shi W."/>
            <person name="Du L."/>
            <person name="Sun Y."/>
            <person name="Zhan W."/>
            <person name="Jiang J.F."/>
            <person name="Wang Q."/>
            <person name="Zhang B."/>
            <person name="Ji P."/>
            <person name="Bell-Sakyi L."/>
            <person name="Cui X.M."/>
            <person name="Yuan T.T."/>
            <person name="Jiang B.G."/>
            <person name="Yang W.F."/>
            <person name="Lam T.T."/>
            <person name="Chang Q.C."/>
            <person name="Ding S.J."/>
            <person name="Wang X.J."/>
            <person name="Zhu J.G."/>
            <person name="Ruan X.D."/>
            <person name="Zhao L."/>
            <person name="Wei J.T."/>
            <person name="Ye R.Z."/>
            <person name="Que T.C."/>
            <person name="Du C.H."/>
            <person name="Zhou Y.H."/>
            <person name="Cheng J.X."/>
            <person name="Dai P.F."/>
            <person name="Guo W.B."/>
            <person name="Han X.H."/>
            <person name="Huang E.J."/>
            <person name="Li L.F."/>
            <person name="Wei W."/>
            <person name="Gao Y.C."/>
            <person name="Liu J.Z."/>
            <person name="Shao H.Z."/>
            <person name="Wang X."/>
            <person name="Wang C.C."/>
            <person name="Yang T.C."/>
            <person name="Huo Q.B."/>
            <person name="Li W."/>
            <person name="Chen H.Y."/>
            <person name="Chen S.E."/>
            <person name="Zhou L.G."/>
            <person name="Ni X.B."/>
            <person name="Tian J.H."/>
            <person name="Sheng Y."/>
            <person name="Liu T."/>
            <person name="Pan Y.S."/>
            <person name="Xia L.Y."/>
            <person name="Li J."/>
            <person name="Zhao F."/>
            <person name="Cao W.C."/>
        </authorList>
    </citation>
    <scope>NUCLEOTIDE SEQUENCE [LARGE SCALE GENOMIC DNA]</scope>
    <source>
        <strain evidence="5">HaeL-2018</strain>
    </source>
</reference>
<dbReference type="AlphaFoldDB" id="A0A9J6FZP8"/>
<sequence>MKTLDLVAICCEPDRIEEALQVKSRLPTIKRLPDCAPGTVITWGELVSKGREAGAAVAPPAEYLEDQICYITATSGTTGKPKLVVHCHESLLATVQANSHPRHLGLGEEDVLLCTSMLCHVYALFDCVCKAIVQGASAAFLEEGDIDALLRAVQEHRVTTLSTVPYTARCLLEHERRKEFDLSSLRYMTTAGTSIAEDVARGLFEELKLKTYAQLYGQTELIFISAGFYGEPSNFKSMGRLAMGVEAMVRDADTGKPLGPHEPGELVLRSPGIMRGYWGRLDEPVTDDQGWYRTGDLCYYDEEGWLYLVQRLSEMFYCRNTKVAPAEVEAALLKCPEVEDCVVVGLPNPETGHLAHAAVVAKPGAESLGDEYFLRFVEANVPRDYRLEGGLTFVDEIPRNKLGKFMRPYLLRWVLEQRERGLK</sequence>
<organism evidence="5 6">
    <name type="scientific">Haemaphysalis longicornis</name>
    <name type="common">Bush tick</name>
    <dbReference type="NCBI Taxonomy" id="44386"/>
    <lineage>
        <taxon>Eukaryota</taxon>
        <taxon>Metazoa</taxon>
        <taxon>Ecdysozoa</taxon>
        <taxon>Arthropoda</taxon>
        <taxon>Chelicerata</taxon>
        <taxon>Arachnida</taxon>
        <taxon>Acari</taxon>
        <taxon>Parasitiformes</taxon>
        <taxon>Ixodida</taxon>
        <taxon>Ixodoidea</taxon>
        <taxon>Ixodidae</taxon>
        <taxon>Haemaphysalinae</taxon>
        <taxon>Haemaphysalis</taxon>
    </lineage>
</organism>
<dbReference type="GO" id="GO:0003824">
    <property type="term" value="F:catalytic activity"/>
    <property type="evidence" value="ECO:0007669"/>
    <property type="project" value="UniProtKB-ARBA"/>
</dbReference>
<evidence type="ECO:0000259" key="4">
    <source>
        <dbReference type="Pfam" id="PF13193"/>
    </source>
</evidence>
<dbReference type="OrthoDB" id="10253869at2759"/>
<dbReference type="InterPro" id="IPR025110">
    <property type="entry name" value="AMP-bd_C"/>
</dbReference>